<evidence type="ECO:0000313" key="2">
    <source>
        <dbReference type="EMBL" id="KAJ6825780.1"/>
    </source>
</evidence>
<reference evidence="2" key="1">
    <citation type="journal article" date="2023" name="GigaByte">
        <title>Genome assembly of the bearded iris, Iris pallida Lam.</title>
        <authorList>
            <person name="Bruccoleri R.E."/>
            <person name="Oakeley E.J."/>
            <person name="Faust A.M.E."/>
            <person name="Altorfer M."/>
            <person name="Dessus-Babus S."/>
            <person name="Burckhardt D."/>
            <person name="Oertli M."/>
            <person name="Naumann U."/>
            <person name="Petersen F."/>
            <person name="Wong J."/>
        </authorList>
    </citation>
    <scope>NUCLEOTIDE SEQUENCE</scope>
    <source>
        <strain evidence="2">GSM-AAB239-AS_SAM_17_03QT</strain>
    </source>
</reference>
<protein>
    <submittedName>
        <fullName evidence="2">Formin-like protein 5</fullName>
    </submittedName>
</protein>
<accession>A0AAX6GAR2</accession>
<sequence length="62" mass="7186">MNWAKARLSGFDNILGINCIYFGLYNLANQSILGCYIFVYLYIFLGWYFNSYPIVSNTILIS</sequence>
<dbReference type="Proteomes" id="UP001140949">
    <property type="component" value="Unassembled WGS sequence"/>
</dbReference>
<keyword evidence="1" id="KW-1133">Transmembrane helix</keyword>
<name>A0AAX6GAR2_IRIPA</name>
<organism evidence="2 3">
    <name type="scientific">Iris pallida</name>
    <name type="common">Sweet iris</name>
    <dbReference type="NCBI Taxonomy" id="29817"/>
    <lineage>
        <taxon>Eukaryota</taxon>
        <taxon>Viridiplantae</taxon>
        <taxon>Streptophyta</taxon>
        <taxon>Embryophyta</taxon>
        <taxon>Tracheophyta</taxon>
        <taxon>Spermatophyta</taxon>
        <taxon>Magnoliopsida</taxon>
        <taxon>Liliopsida</taxon>
        <taxon>Asparagales</taxon>
        <taxon>Iridaceae</taxon>
        <taxon>Iridoideae</taxon>
        <taxon>Irideae</taxon>
        <taxon>Iris</taxon>
    </lineage>
</organism>
<dbReference type="PROSITE" id="PS51257">
    <property type="entry name" value="PROKAR_LIPOPROTEIN"/>
    <property type="match status" value="1"/>
</dbReference>
<dbReference type="EMBL" id="JANAVB010021596">
    <property type="protein sequence ID" value="KAJ6825780.1"/>
    <property type="molecule type" value="Genomic_DNA"/>
</dbReference>
<evidence type="ECO:0000256" key="1">
    <source>
        <dbReference type="SAM" id="Phobius"/>
    </source>
</evidence>
<proteinExistence type="predicted"/>
<evidence type="ECO:0000313" key="3">
    <source>
        <dbReference type="Proteomes" id="UP001140949"/>
    </source>
</evidence>
<dbReference type="AlphaFoldDB" id="A0AAX6GAR2"/>
<gene>
    <name evidence="2" type="ORF">M6B38_375425</name>
</gene>
<keyword evidence="3" id="KW-1185">Reference proteome</keyword>
<comment type="caution">
    <text evidence="2">The sequence shown here is derived from an EMBL/GenBank/DDBJ whole genome shotgun (WGS) entry which is preliminary data.</text>
</comment>
<reference evidence="2" key="2">
    <citation type="submission" date="2023-04" db="EMBL/GenBank/DDBJ databases">
        <authorList>
            <person name="Bruccoleri R.E."/>
            <person name="Oakeley E.J."/>
            <person name="Faust A.-M."/>
            <person name="Dessus-Babus S."/>
            <person name="Altorfer M."/>
            <person name="Burckhardt D."/>
            <person name="Oertli M."/>
            <person name="Naumann U."/>
            <person name="Petersen F."/>
            <person name="Wong J."/>
        </authorList>
    </citation>
    <scope>NUCLEOTIDE SEQUENCE</scope>
    <source>
        <strain evidence="2">GSM-AAB239-AS_SAM_17_03QT</strain>
        <tissue evidence="2">Leaf</tissue>
    </source>
</reference>
<feature type="transmembrane region" description="Helical" evidence="1">
    <location>
        <begin position="31"/>
        <end position="49"/>
    </location>
</feature>
<keyword evidence="1" id="KW-0812">Transmembrane</keyword>
<keyword evidence="1" id="KW-0472">Membrane</keyword>